<evidence type="ECO:0000256" key="6">
    <source>
        <dbReference type="ARBA" id="ARBA00022490"/>
    </source>
</evidence>
<dbReference type="InterPro" id="IPR051206">
    <property type="entry name" value="NAMLAA_amidase_2"/>
</dbReference>
<evidence type="ECO:0000256" key="3">
    <source>
        <dbReference type="ARBA" id="ARBA00004496"/>
    </source>
</evidence>
<protein>
    <recommendedName>
        <fullName evidence="11">1,6-anhydro-N-acetylmuramyl-L-alanine amidase AmpD</fullName>
        <ecNumber evidence="5">3.5.1.28</ecNumber>
    </recommendedName>
    <alternativeName>
        <fullName evidence="12">N-acetylmuramoyl-L-alanine amidase</fullName>
    </alternativeName>
</protein>
<comment type="catalytic activity">
    <reaction evidence="1">
        <text>Hydrolyzes the link between N-acetylmuramoyl residues and L-amino acid residues in certain cell-wall glycopeptides.</text>
        <dbReference type="EC" id="3.5.1.28"/>
    </reaction>
</comment>
<feature type="domain" description="N-acetylmuramoyl-L-alanine amidase" evidence="13">
    <location>
        <begin position="23"/>
        <end position="171"/>
    </location>
</feature>
<evidence type="ECO:0000313" key="15">
    <source>
        <dbReference type="Proteomes" id="UP001082899"/>
    </source>
</evidence>
<gene>
    <name evidence="14" type="primary">ampD</name>
    <name evidence="14" type="ORF">OVY01_17170</name>
</gene>
<evidence type="ECO:0000256" key="2">
    <source>
        <dbReference type="ARBA" id="ARBA00001947"/>
    </source>
</evidence>
<dbReference type="EMBL" id="JAPMXC010000006">
    <property type="protein sequence ID" value="MCY0388908.1"/>
    <property type="molecule type" value="Genomic_DNA"/>
</dbReference>
<evidence type="ECO:0000256" key="11">
    <source>
        <dbReference type="ARBA" id="ARBA00039257"/>
    </source>
</evidence>
<dbReference type="SMART" id="SM00644">
    <property type="entry name" value="Ami_2"/>
    <property type="match status" value="1"/>
</dbReference>
<reference evidence="14" key="1">
    <citation type="submission" date="2022-11" db="EMBL/GenBank/DDBJ databases">
        <title>Robbsia betulipollinis sp. nov., isolated from pollen of birch (Betula pendula).</title>
        <authorList>
            <person name="Shi H."/>
            <person name="Ambika Manirajan B."/>
            <person name="Ratering S."/>
            <person name="Geissler-Plaum R."/>
            <person name="Schnell S."/>
        </authorList>
    </citation>
    <scope>NUCLEOTIDE SEQUENCE</scope>
    <source>
        <strain evidence="14">Bb-Pol-6</strain>
    </source>
</reference>
<evidence type="ECO:0000256" key="4">
    <source>
        <dbReference type="ARBA" id="ARBA00007553"/>
    </source>
</evidence>
<evidence type="ECO:0000256" key="1">
    <source>
        <dbReference type="ARBA" id="ARBA00001561"/>
    </source>
</evidence>
<proteinExistence type="inferred from homology"/>
<evidence type="ECO:0000256" key="8">
    <source>
        <dbReference type="ARBA" id="ARBA00022801"/>
    </source>
</evidence>
<evidence type="ECO:0000256" key="7">
    <source>
        <dbReference type="ARBA" id="ARBA00022723"/>
    </source>
</evidence>
<dbReference type="PANTHER" id="PTHR30417">
    <property type="entry name" value="N-ACETYLMURAMOYL-L-ALANINE AMIDASE AMID"/>
    <property type="match status" value="1"/>
</dbReference>
<dbReference type="InterPro" id="IPR036505">
    <property type="entry name" value="Amidase/PGRP_sf"/>
</dbReference>
<keyword evidence="7" id="KW-0479">Metal-binding</keyword>
<sequence length="195" mass="21067">MQQVDAPVVDAAGWVSGARIVHSPNANLRPDGVLPTLLVIHNISLPPGCFGGDDITSLFTNTLDFDAHPFYRTIRGLRVSSHFLITRDGDLLQFVSTLERAWHAGVSAFAGREGCNDFSIGIELEGSDDLAFTALQYATLASLTMSLRARHPIDAIVGHADIAPGRKTDPGPYFDWDGYATAAMLPDHALPMRNP</sequence>
<dbReference type="SUPFAM" id="SSF55846">
    <property type="entry name" value="N-acetylmuramoyl-L-alanine amidase-like"/>
    <property type="match status" value="1"/>
</dbReference>
<dbReference type="RefSeq" id="WP_267848884.1">
    <property type="nucleotide sequence ID" value="NZ_JAPMXC010000006.1"/>
</dbReference>
<dbReference type="Proteomes" id="UP001082899">
    <property type="component" value="Unassembled WGS sequence"/>
</dbReference>
<comment type="similarity">
    <text evidence="4">Belongs to the N-acetylmuramoyl-L-alanine amidase 2 family.</text>
</comment>
<keyword evidence="10" id="KW-0961">Cell wall biogenesis/degradation</keyword>
<organism evidence="14 15">
    <name type="scientific">Robbsia betulipollinis</name>
    <dbReference type="NCBI Taxonomy" id="2981849"/>
    <lineage>
        <taxon>Bacteria</taxon>
        <taxon>Pseudomonadati</taxon>
        <taxon>Pseudomonadota</taxon>
        <taxon>Betaproteobacteria</taxon>
        <taxon>Burkholderiales</taxon>
        <taxon>Burkholderiaceae</taxon>
        <taxon>Robbsia</taxon>
    </lineage>
</organism>
<keyword evidence="6" id="KW-0963">Cytoplasm</keyword>
<comment type="subcellular location">
    <subcellularLocation>
        <location evidence="3">Cytoplasm</location>
    </subcellularLocation>
</comment>
<dbReference type="NCBIfam" id="NF008758">
    <property type="entry name" value="PRK11789.1"/>
    <property type="match status" value="1"/>
</dbReference>
<keyword evidence="8 14" id="KW-0378">Hydrolase</keyword>
<dbReference type="PANTHER" id="PTHR30417:SF4">
    <property type="entry name" value="1,6-ANHYDRO-N-ACETYLMURAMYL-L-ALANINE AMIDASE AMPD"/>
    <property type="match status" value="1"/>
</dbReference>
<name>A0ABT3ZSP3_9BURK</name>
<keyword evidence="15" id="KW-1185">Reference proteome</keyword>
<evidence type="ECO:0000313" key="14">
    <source>
        <dbReference type="EMBL" id="MCY0388908.1"/>
    </source>
</evidence>
<dbReference type="EC" id="3.5.1.28" evidence="5"/>
<comment type="cofactor">
    <cofactor evidence="2">
        <name>Zn(2+)</name>
        <dbReference type="ChEBI" id="CHEBI:29105"/>
    </cofactor>
</comment>
<evidence type="ECO:0000259" key="13">
    <source>
        <dbReference type="SMART" id="SM00644"/>
    </source>
</evidence>
<accession>A0ABT3ZSP3</accession>
<evidence type="ECO:0000256" key="12">
    <source>
        <dbReference type="ARBA" id="ARBA00042615"/>
    </source>
</evidence>
<evidence type="ECO:0000256" key="9">
    <source>
        <dbReference type="ARBA" id="ARBA00022833"/>
    </source>
</evidence>
<evidence type="ECO:0000256" key="10">
    <source>
        <dbReference type="ARBA" id="ARBA00023316"/>
    </source>
</evidence>
<dbReference type="GO" id="GO:0008745">
    <property type="term" value="F:N-acetylmuramoyl-L-alanine amidase activity"/>
    <property type="evidence" value="ECO:0007669"/>
    <property type="project" value="UniProtKB-EC"/>
</dbReference>
<evidence type="ECO:0000256" key="5">
    <source>
        <dbReference type="ARBA" id="ARBA00011901"/>
    </source>
</evidence>
<dbReference type="CDD" id="cd06583">
    <property type="entry name" value="PGRP"/>
    <property type="match status" value="1"/>
</dbReference>
<dbReference type="InterPro" id="IPR002502">
    <property type="entry name" value="Amidase_domain"/>
</dbReference>
<dbReference type="Gene3D" id="3.40.80.10">
    <property type="entry name" value="Peptidoglycan recognition protein-like"/>
    <property type="match status" value="1"/>
</dbReference>
<dbReference type="Pfam" id="PF01510">
    <property type="entry name" value="Amidase_2"/>
    <property type="match status" value="1"/>
</dbReference>
<keyword evidence="9" id="KW-0862">Zinc</keyword>
<comment type="caution">
    <text evidence="14">The sequence shown here is derived from an EMBL/GenBank/DDBJ whole genome shotgun (WGS) entry which is preliminary data.</text>
</comment>